<dbReference type="InterPro" id="IPR029058">
    <property type="entry name" value="AB_hydrolase_fold"/>
</dbReference>
<dbReference type="InterPro" id="IPR013818">
    <property type="entry name" value="Lipase"/>
</dbReference>
<keyword evidence="4" id="KW-1015">Disulfide bond</keyword>
<sequence>MRIELCGSTGSFHWDKRGCIVDDVVPRTPSGALVPTAPHSSRRRACRLFASPSRSSSRVYCPCSAGLKLVSHSRHHVGCLPQPTISSDLADGRASALRLGERQVRSSGAAGAQEKSVCYGRLGCFSNAPPFSSDIPLPQPRKRINTTFHLRTRSNPVKSHVLKAGRPETLRRSNYESGVMTRIILHGYSMYGTLEPWINTMVQAILAKDDSNVIVVDWLKGAMATYSQAVGNTRLVGAEVANLVKWLMDETGNPYDSFHIIGFSLGAQVAGYAGDRLGGRIARISAVDPANPGFKDTDPRVHLDPSDAKFVDAIHTDGNTLLGVGLGMKDAIGHVDFYPNGGNDQPGCDMASSSEGSFIYQLSVSFSCDHFRAADLYIATINATDGPLQGYRCDNYDRFRQGTCMSCRGNRCRKMGWDAERVPHQERVKFYLQTTAEDQFKVNHYQVKMHFRNVSRAKEVDAKLYLQLRGPEGETEEVPLKEGNQVRIVPGHSQKFLFSTPTHLSKVESVSFRWEEVTSSSSSWWFSSWFADEEEDTGVKTLHVKSIKLKPGEADVQTR</sequence>
<accession>A0A8J9YWC9</accession>
<proteinExistence type="inferred from homology"/>
<dbReference type="InterPro" id="IPR001024">
    <property type="entry name" value="PLAT/LH2_dom"/>
</dbReference>
<dbReference type="PRINTS" id="PR00821">
    <property type="entry name" value="TAGLIPASE"/>
</dbReference>
<evidence type="ECO:0000313" key="8">
    <source>
        <dbReference type="EMBL" id="CAH1243024.1"/>
    </source>
</evidence>
<evidence type="ECO:0000256" key="5">
    <source>
        <dbReference type="PROSITE-ProRule" id="PRU00152"/>
    </source>
</evidence>
<feature type="domain" description="PLAT" evidence="7">
    <location>
        <begin position="443"/>
        <end position="559"/>
    </location>
</feature>
<comment type="similarity">
    <text evidence="2 6">Belongs to the AB hydrolase superfamily. Lipase family.</text>
</comment>
<dbReference type="GO" id="GO:0005615">
    <property type="term" value="C:extracellular space"/>
    <property type="evidence" value="ECO:0007669"/>
    <property type="project" value="TreeGrafter"/>
</dbReference>
<evidence type="ECO:0000256" key="4">
    <source>
        <dbReference type="ARBA" id="ARBA00023157"/>
    </source>
</evidence>
<dbReference type="PANTHER" id="PTHR11610:SF173">
    <property type="entry name" value="LIPASE DOMAIN-CONTAINING PROTEIN-RELATED"/>
    <property type="match status" value="1"/>
</dbReference>
<dbReference type="PANTHER" id="PTHR11610">
    <property type="entry name" value="LIPASE"/>
    <property type="match status" value="1"/>
</dbReference>
<dbReference type="AlphaFoldDB" id="A0A8J9YWC9"/>
<dbReference type="Pfam" id="PF00151">
    <property type="entry name" value="Lipase"/>
    <property type="match status" value="1"/>
</dbReference>
<comment type="subcellular location">
    <subcellularLocation>
        <location evidence="1">Secreted</location>
    </subcellularLocation>
</comment>
<keyword evidence="9" id="KW-1185">Reference proteome</keyword>
<dbReference type="InterPro" id="IPR036392">
    <property type="entry name" value="PLAT/LH2_dom_sf"/>
</dbReference>
<evidence type="ECO:0000313" key="9">
    <source>
        <dbReference type="Proteomes" id="UP000838412"/>
    </source>
</evidence>
<dbReference type="EMBL" id="OV696698">
    <property type="protein sequence ID" value="CAH1243024.1"/>
    <property type="molecule type" value="Genomic_DNA"/>
</dbReference>
<dbReference type="OrthoDB" id="199913at2759"/>
<dbReference type="Proteomes" id="UP000838412">
    <property type="component" value="Chromosome 13"/>
</dbReference>
<gene>
    <name evidence="8" type="primary">LIPG</name>
    <name evidence="8" type="ORF">BLAG_LOCUS6153</name>
</gene>
<name>A0A8J9YWC9_BRALA</name>
<protein>
    <submittedName>
        <fullName evidence="8">LIPG protein</fullName>
    </submittedName>
</protein>
<dbReference type="GO" id="GO:0016042">
    <property type="term" value="P:lipid catabolic process"/>
    <property type="evidence" value="ECO:0007669"/>
    <property type="project" value="TreeGrafter"/>
</dbReference>
<evidence type="ECO:0000256" key="1">
    <source>
        <dbReference type="ARBA" id="ARBA00004613"/>
    </source>
</evidence>
<dbReference type="InterPro" id="IPR002331">
    <property type="entry name" value="Lipase_panc"/>
</dbReference>
<dbReference type="InterPro" id="IPR033906">
    <property type="entry name" value="Lipase_N"/>
</dbReference>
<keyword evidence="3" id="KW-0964">Secreted</keyword>
<dbReference type="InterPro" id="IPR000734">
    <property type="entry name" value="TAG_lipase"/>
</dbReference>
<dbReference type="CDD" id="cd00707">
    <property type="entry name" value="Pancreat_lipase_like"/>
    <property type="match status" value="1"/>
</dbReference>
<dbReference type="Gene3D" id="3.40.50.1820">
    <property type="entry name" value="alpha/beta hydrolase"/>
    <property type="match status" value="1"/>
</dbReference>
<dbReference type="SUPFAM" id="SSF49723">
    <property type="entry name" value="Lipase/lipooxygenase domain (PLAT/LH2 domain)"/>
    <property type="match status" value="1"/>
</dbReference>
<dbReference type="GO" id="GO:0004806">
    <property type="term" value="F:triacylglycerol lipase activity"/>
    <property type="evidence" value="ECO:0007669"/>
    <property type="project" value="InterPro"/>
</dbReference>
<comment type="caution">
    <text evidence="5">Lacks conserved residue(s) required for the propagation of feature annotation.</text>
</comment>
<dbReference type="PRINTS" id="PR00823">
    <property type="entry name" value="PANCLIPASE"/>
</dbReference>
<reference evidence="8" key="1">
    <citation type="submission" date="2022-01" db="EMBL/GenBank/DDBJ databases">
        <authorList>
            <person name="Braso-Vives M."/>
        </authorList>
    </citation>
    <scope>NUCLEOTIDE SEQUENCE</scope>
</reference>
<organism evidence="8 9">
    <name type="scientific">Branchiostoma lanceolatum</name>
    <name type="common">Common lancelet</name>
    <name type="synonym">Amphioxus lanceolatum</name>
    <dbReference type="NCBI Taxonomy" id="7740"/>
    <lineage>
        <taxon>Eukaryota</taxon>
        <taxon>Metazoa</taxon>
        <taxon>Chordata</taxon>
        <taxon>Cephalochordata</taxon>
        <taxon>Leptocardii</taxon>
        <taxon>Amphioxiformes</taxon>
        <taxon>Branchiostomatidae</taxon>
        <taxon>Branchiostoma</taxon>
    </lineage>
</organism>
<evidence type="ECO:0000256" key="6">
    <source>
        <dbReference type="RuleBase" id="RU004262"/>
    </source>
</evidence>
<evidence type="ECO:0000259" key="7">
    <source>
        <dbReference type="PROSITE" id="PS50095"/>
    </source>
</evidence>
<evidence type="ECO:0000256" key="2">
    <source>
        <dbReference type="ARBA" id="ARBA00010701"/>
    </source>
</evidence>
<evidence type="ECO:0000256" key="3">
    <source>
        <dbReference type="ARBA" id="ARBA00022525"/>
    </source>
</evidence>
<dbReference type="Gene3D" id="2.60.60.20">
    <property type="entry name" value="PLAT/LH2 domain"/>
    <property type="match status" value="1"/>
</dbReference>
<dbReference type="SUPFAM" id="SSF53474">
    <property type="entry name" value="alpha/beta-Hydrolases"/>
    <property type="match status" value="1"/>
</dbReference>
<dbReference type="PROSITE" id="PS50095">
    <property type="entry name" value="PLAT"/>
    <property type="match status" value="1"/>
</dbReference>